<evidence type="ECO:0000313" key="1">
    <source>
        <dbReference type="EMBL" id="GFT85665.1"/>
    </source>
</evidence>
<keyword evidence="2" id="KW-1185">Reference proteome</keyword>
<name>A0A8X6PRU9_NEPPI</name>
<comment type="caution">
    <text evidence="1">The sequence shown here is derived from an EMBL/GenBank/DDBJ whole genome shotgun (WGS) entry which is preliminary data.</text>
</comment>
<proteinExistence type="predicted"/>
<accession>A0A8X6PRU9</accession>
<gene>
    <name evidence="1" type="ORF">NPIL_323821</name>
</gene>
<reference evidence="1" key="1">
    <citation type="submission" date="2020-08" db="EMBL/GenBank/DDBJ databases">
        <title>Multicomponent nature underlies the extraordinary mechanical properties of spider dragline silk.</title>
        <authorList>
            <person name="Kono N."/>
            <person name="Nakamura H."/>
            <person name="Mori M."/>
            <person name="Yoshida Y."/>
            <person name="Ohtoshi R."/>
            <person name="Malay A.D."/>
            <person name="Moran D.A.P."/>
            <person name="Tomita M."/>
            <person name="Numata K."/>
            <person name="Arakawa K."/>
        </authorList>
    </citation>
    <scope>NUCLEOTIDE SEQUENCE</scope>
</reference>
<sequence>MRDWSGCYRLQGLMARLDDARNSISSSTKDDSCNTQGRVKWRFTVSISTSCALPISSTLCASVTLGCKKSSFHKGCIQLSATRSVH</sequence>
<dbReference type="AlphaFoldDB" id="A0A8X6PRU9"/>
<dbReference type="EMBL" id="BMAW01072968">
    <property type="protein sequence ID" value="GFT85665.1"/>
    <property type="molecule type" value="Genomic_DNA"/>
</dbReference>
<evidence type="ECO:0000313" key="2">
    <source>
        <dbReference type="Proteomes" id="UP000887013"/>
    </source>
</evidence>
<organism evidence="1 2">
    <name type="scientific">Nephila pilipes</name>
    <name type="common">Giant wood spider</name>
    <name type="synonym">Nephila maculata</name>
    <dbReference type="NCBI Taxonomy" id="299642"/>
    <lineage>
        <taxon>Eukaryota</taxon>
        <taxon>Metazoa</taxon>
        <taxon>Ecdysozoa</taxon>
        <taxon>Arthropoda</taxon>
        <taxon>Chelicerata</taxon>
        <taxon>Arachnida</taxon>
        <taxon>Araneae</taxon>
        <taxon>Araneomorphae</taxon>
        <taxon>Entelegynae</taxon>
        <taxon>Araneoidea</taxon>
        <taxon>Nephilidae</taxon>
        <taxon>Nephila</taxon>
    </lineage>
</organism>
<dbReference type="Proteomes" id="UP000887013">
    <property type="component" value="Unassembled WGS sequence"/>
</dbReference>
<protein>
    <submittedName>
        <fullName evidence="1">Uncharacterized protein</fullName>
    </submittedName>
</protein>